<dbReference type="RefSeq" id="XP_060450473.1">
    <property type="nucleotide sequence ID" value="XM_060589475.1"/>
</dbReference>
<dbReference type="AlphaFoldDB" id="A0AAJ0A0X9"/>
<proteinExistence type="predicted"/>
<keyword evidence="3" id="KW-1185">Reference proteome</keyword>
<dbReference type="EMBL" id="JAHMHQ010000002">
    <property type="protein sequence ID" value="KAK1654429.1"/>
    <property type="molecule type" value="Genomic_DNA"/>
</dbReference>
<dbReference type="GeneID" id="85474337"/>
<dbReference type="Proteomes" id="UP001243989">
    <property type="component" value="Unassembled WGS sequence"/>
</dbReference>
<evidence type="ECO:0000313" key="2">
    <source>
        <dbReference type="EMBL" id="KAK1654429.1"/>
    </source>
</evidence>
<protein>
    <submittedName>
        <fullName evidence="2">Uncharacterized protein</fullName>
    </submittedName>
</protein>
<evidence type="ECO:0000256" key="1">
    <source>
        <dbReference type="SAM" id="MobiDB-lite"/>
    </source>
</evidence>
<sequence>MSAKTLVVQAFNARSLLSAVACSLRWAWPLADAWLIAKCGGQPESRMQPPAWRDKWTEGRAGLAGP</sequence>
<comment type="caution">
    <text evidence="2">The sequence shown here is derived from an EMBL/GenBank/DDBJ whole genome shotgun (WGS) entry which is preliminary data.</text>
</comment>
<organism evidence="2 3">
    <name type="scientific">Colletotrichum phormii</name>
    <dbReference type="NCBI Taxonomy" id="359342"/>
    <lineage>
        <taxon>Eukaryota</taxon>
        <taxon>Fungi</taxon>
        <taxon>Dikarya</taxon>
        <taxon>Ascomycota</taxon>
        <taxon>Pezizomycotina</taxon>
        <taxon>Sordariomycetes</taxon>
        <taxon>Hypocreomycetidae</taxon>
        <taxon>Glomerellales</taxon>
        <taxon>Glomerellaceae</taxon>
        <taxon>Colletotrichum</taxon>
        <taxon>Colletotrichum acutatum species complex</taxon>
    </lineage>
</organism>
<gene>
    <name evidence="2" type="ORF">BDP81DRAFT_415711</name>
</gene>
<accession>A0AAJ0A0X9</accession>
<name>A0AAJ0A0X9_9PEZI</name>
<feature type="region of interest" description="Disordered" evidence="1">
    <location>
        <begin position="44"/>
        <end position="66"/>
    </location>
</feature>
<reference evidence="2" key="1">
    <citation type="submission" date="2021-06" db="EMBL/GenBank/DDBJ databases">
        <title>Comparative genomics, transcriptomics and evolutionary studies reveal genomic signatures of adaptation to plant cell wall in hemibiotrophic fungi.</title>
        <authorList>
            <consortium name="DOE Joint Genome Institute"/>
            <person name="Baroncelli R."/>
            <person name="Diaz J.F."/>
            <person name="Benocci T."/>
            <person name="Peng M."/>
            <person name="Battaglia E."/>
            <person name="Haridas S."/>
            <person name="Andreopoulos W."/>
            <person name="Labutti K."/>
            <person name="Pangilinan J."/>
            <person name="Floch G.L."/>
            <person name="Makela M.R."/>
            <person name="Henrissat B."/>
            <person name="Grigoriev I.V."/>
            <person name="Crouch J.A."/>
            <person name="De Vries R.P."/>
            <person name="Sukno S.A."/>
            <person name="Thon M.R."/>
        </authorList>
    </citation>
    <scope>NUCLEOTIDE SEQUENCE</scope>
    <source>
        <strain evidence="2">CBS 102054</strain>
    </source>
</reference>
<evidence type="ECO:0000313" key="3">
    <source>
        <dbReference type="Proteomes" id="UP001243989"/>
    </source>
</evidence>